<keyword evidence="1" id="KW-0472">Membrane</keyword>
<accession>A0A0G0PWX2</accession>
<proteinExistence type="predicted"/>
<comment type="caution">
    <text evidence="2">The sequence shown here is derived from an EMBL/GenBank/DDBJ whole genome shotgun (WGS) entry which is preliminary data.</text>
</comment>
<feature type="transmembrane region" description="Helical" evidence="1">
    <location>
        <begin position="453"/>
        <end position="474"/>
    </location>
</feature>
<dbReference type="EMBL" id="LBXL01000027">
    <property type="protein sequence ID" value="KKR29606.1"/>
    <property type="molecule type" value="Genomic_DNA"/>
</dbReference>
<sequence length="583" mass="68207">MADIYVSEEITEFEEISFVEEPEARQANSDNVSTILEEETTGIDYQSKLSWFAQAFLRSYEERLKAKKDLGEQRVKVSNVFGKLASAYERIRNVVEYKGEHVLRRNAIERILKRLVWEKESLRPNIDTANIAETLTKELIWAKYLPNGAILKSKVFDLLNVLNKYLYILENVGELPKGLRVSGYRNWVWGIASAEIEDLLDPSNRDLYIKLMFDWFMAYFEWQNPDISEEEKRLQIYLAIHRAYTKSDDSIMRYHLLLQEIPNWNNAALEDVGFFLNNFSAIFINIEDKLKFPGWLTLYRRVQKHVAAFEIFRDIAVNKKRNLRKLLLNEKRLETKVKKVCVAKYKLISKKVRTGIIRSIIYIFITKVLLALLIEVPYEVIRLGDVRYIPLMINILVPPTLMWIIGFSIKTPGTKNTHVLIARLDSIVYKPKNQNKQKFSTSRPATSTTLLKIFGLFYIGVFFLVFGGLTYLLWQINFTIVGILIFFFFLSVVMLFAFRIRFNSNQLKVDADDEGFVGHIINYLTLPFLNLGFYLSRGLAKINFFTIIFDFIIEAPLKTVLEIIEEWTSFIRQKKEEVVEMPE</sequence>
<feature type="transmembrane region" description="Helical" evidence="1">
    <location>
        <begin position="388"/>
        <end position="409"/>
    </location>
</feature>
<keyword evidence="1" id="KW-1133">Transmembrane helix</keyword>
<feature type="transmembrane region" description="Helical" evidence="1">
    <location>
        <begin position="356"/>
        <end position="376"/>
    </location>
</feature>
<name>A0A0G0PWX2_9BACT</name>
<dbReference type="AlphaFoldDB" id="A0A0G0PWX2"/>
<dbReference type="Proteomes" id="UP000034793">
    <property type="component" value="Unassembled WGS sequence"/>
</dbReference>
<gene>
    <name evidence="2" type="ORF">UT61_C0027G0015</name>
</gene>
<evidence type="ECO:0000313" key="3">
    <source>
        <dbReference type="Proteomes" id="UP000034793"/>
    </source>
</evidence>
<protein>
    <submittedName>
        <fullName evidence="2">Uncharacterized protein</fullName>
    </submittedName>
</protein>
<keyword evidence="1" id="KW-0812">Transmembrane</keyword>
<organism evidence="2 3">
    <name type="scientific">Candidatus Woesebacteria bacterium GW2011_GWA1_39_8</name>
    <dbReference type="NCBI Taxonomy" id="1618552"/>
    <lineage>
        <taxon>Bacteria</taxon>
        <taxon>Candidatus Woeseibacteriota</taxon>
    </lineage>
</organism>
<feature type="transmembrane region" description="Helical" evidence="1">
    <location>
        <begin position="480"/>
        <end position="498"/>
    </location>
</feature>
<evidence type="ECO:0000256" key="1">
    <source>
        <dbReference type="SAM" id="Phobius"/>
    </source>
</evidence>
<evidence type="ECO:0000313" key="2">
    <source>
        <dbReference type="EMBL" id="KKR29606.1"/>
    </source>
</evidence>
<reference evidence="2 3" key="1">
    <citation type="journal article" date="2015" name="Nature">
        <title>rRNA introns, odd ribosomes, and small enigmatic genomes across a large radiation of phyla.</title>
        <authorList>
            <person name="Brown C.T."/>
            <person name="Hug L.A."/>
            <person name="Thomas B.C."/>
            <person name="Sharon I."/>
            <person name="Castelle C.J."/>
            <person name="Singh A."/>
            <person name="Wilkins M.J."/>
            <person name="Williams K.H."/>
            <person name="Banfield J.F."/>
        </authorList>
    </citation>
    <scope>NUCLEOTIDE SEQUENCE [LARGE SCALE GENOMIC DNA]</scope>
</reference>